<feature type="region of interest" description="Disordered" evidence="1">
    <location>
        <begin position="1"/>
        <end position="31"/>
    </location>
</feature>
<organism evidence="2 3">
    <name type="scientific">Mycteria americana</name>
    <name type="common">Wood stork</name>
    <dbReference type="NCBI Taxonomy" id="33587"/>
    <lineage>
        <taxon>Eukaryota</taxon>
        <taxon>Metazoa</taxon>
        <taxon>Chordata</taxon>
        <taxon>Craniata</taxon>
        <taxon>Vertebrata</taxon>
        <taxon>Euteleostomi</taxon>
        <taxon>Archelosauria</taxon>
        <taxon>Archosauria</taxon>
        <taxon>Dinosauria</taxon>
        <taxon>Saurischia</taxon>
        <taxon>Theropoda</taxon>
        <taxon>Coelurosauria</taxon>
        <taxon>Aves</taxon>
        <taxon>Neognathae</taxon>
        <taxon>Neoaves</taxon>
        <taxon>Aequornithes</taxon>
        <taxon>Ciconiiformes</taxon>
        <taxon>Ciconiidae</taxon>
        <taxon>Mycteria</taxon>
    </lineage>
</organism>
<protein>
    <recommendedName>
        <fullName evidence="4">Rna-directed dna polymerase from mobile element jockey-like</fullName>
    </recommendedName>
</protein>
<dbReference type="AlphaFoldDB" id="A0AAN7N2L7"/>
<keyword evidence="3" id="KW-1185">Reference proteome</keyword>
<accession>A0AAN7N2L7</accession>
<sequence length="122" mass="13643">MAERGGGGQSDSDETAVEGSVTESDVEEEEFRRRKCLLIVGPILFHVFINGLENGTECTLSKFRGGTGRVAGAPDRCVAIQRNLDMLENWAERNVMKFNKGKYKVLHLGRNNLRHQYMLGTN</sequence>
<name>A0AAN7N2L7_MYCAM</name>
<evidence type="ECO:0000313" key="3">
    <source>
        <dbReference type="Proteomes" id="UP001333110"/>
    </source>
</evidence>
<evidence type="ECO:0000313" key="2">
    <source>
        <dbReference type="EMBL" id="KAK4816536.1"/>
    </source>
</evidence>
<dbReference type="Proteomes" id="UP001333110">
    <property type="component" value="Unassembled WGS sequence"/>
</dbReference>
<evidence type="ECO:0000256" key="1">
    <source>
        <dbReference type="SAM" id="MobiDB-lite"/>
    </source>
</evidence>
<dbReference type="EMBL" id="JAUNZN010000009">
    <property type="protein sequence ID" value="KAK4816536.1"/>
    <property type="molecule type" value="Genomic_DNA"/>
</dbReference>
<proteinExistence type="predicted"/>
<reference evidence="2 3" key="1">
    <citation type="journal article" date="2023" name="J. Hered.">
        <title>Chromosome-level genome of the wood stork (Mycteria americana) provides insight into avian chromosome evolution.</title>
        <authorList>
            <person name="Flamio R. Jr."/>
            <person name="Ramstad K.M."/>
        </authorList>
    </citation>
    <scope>NUCLEOTIDE SEQUENCE [LARGE SCALE GENOMIC DNA]</scope>
    <source>
        <strain evidence="2">JAX WOST 10</strain>
    </source>
</reference>
<evidence type="ECO:0008006" key="4">
    <source>
        <dbReference type="Google" id="ProtNLM"/>
    </source>
</evidence>
<comment type="caution">
    <text evidence="2">The sequence shown here is derived from an EMBL/GenBank/DDBJ whole genome shotgun (WGS) entry which is preliminary data.</text>
</comment>
<gene>
    <name evidence="2" type="ORF">QYF61_017737</name>
</gene>